<proteinExistence type="predicted"/>
<reference evidence="1 2" key="1">
    <citation type="submission" date="2017-01" db="EMBL/GenBank/DDBJ databases">
        <title>The complete genome sequence of a sulfur-oxidizing marine bacterium Thioclava sp. 25B10_4T.</title>
        <authorList>
            <person name="Liu Y."/>
            <person name="Lai Q."/>
            <person name="Shao Z."/>
        </authorList>
    </citation>
    <scope>NUCLEOTIDE SEQUENCE [LARGE SCALE GENOMIC DNA]</scope>
    <source>
        <strain evidence="1 2">25B10_4</strain>
    </source>
</reference>
<dbReference type="EMBL" id="CP019437">
    <property type="protein sequence ID" value="AQS48194.1"/>
    <property type="molecule type" value="Genomic_DNA"/>
</dbReference>
<keyword evidence="2" id="KW-1185">Reference proteome</keyword>
<accession>A0ABM6IHK4</accession>
<organism evidence="1 2">
    <name type="scientific">Thioclava nitratireducens</name>
    <dbReference type="NCBI Taxonomy" id="1915078"/>
    <lineage>
        <taxon>Bacteria</taxon>
        <taxon>Pseudomonadati</taxon>
        <taxon>Pseudomonadota</taxon>
        <taxon>Alphaproteobacteria</taxon>
        <taxon>Rhodobacterales</taxon>
        <taxon>Paracoccaceae</taxon>
        <taxon>Thioclava</taxon>
    </lineage>
</organism>
<name>A0ABM6IHK4_9RHOB</name>
<protein>
    <submittedName>
        <fullName evidence="1">Uncharacterized protein</fullName>
    </submittedName>
</protein>
<dbReference type="RefSeq" id="WP_075776460.1">
    <property type="nucleotide sequence ID" value="NZ_CP019437.1"/>
</dbReference>
<gene>
    <name evidence="1" type="ORF">BMG03_10585</name>
</gene>
<sequence length="285" mass="31771">MTLTSGDFRVYMRQLAGWVWKEQSAAHQFGLSLQEETITEVLLLEMARKLSPLGLSVRMFSKAQEGGRVRKTKGVAPGGVEAEAEEVVIEAEGADWEWFFEGPGGCMASFRVQAKKLYKDNPIKDGRYGGFKPGDRQIQDLIDRAMGSNPIYVLYNHPDVRNSSLFGPSRQPDFFGRDCWGCAVTTAQFMKHATSEKLDAIKPGMVPWHRFFSIGQPCRPKGAMNEIAKSAALPDGEEAQTFIPAKRRPDWVDMLSEGATGLTDLLVERQLQGVAHIDFSKIREV</sequence>
<evidence type="ECO:0000313" key="2">
    <source>
        <dbReference type="Proteomes" id="UP000185622"/>
    </source>
</evidence>
<evidence type="ECO:0000313" key="1">
    <source>
        <dbReference type="EMBL" id="AQS48194.1"/>
    </source>
</evidence>
<dbReference type="Proteomes" id="UP000185622">
    <property type="component" value="Chromosome"/>
</dbReference>